<evidence type="ECO:0000313" key="2">
    <source>
        <dbReference type="EMBL" id="MFC7138344.1"/>
    </source>
</evidence>
<gene>
    <name evidence="2" type="ORF">ACFQMA_00655</name>
</gene>
<dbReference type="EMBL" id="JBHTAS010000001">
    <property type="protein sequence ID" value="MFC7138344.1"/>
    <property type="molecule type" value="Genomic_DNA"/>
</dbReference>
<comment type="caution">
    <text evidence="2">The sequence shown here is derived from an EMBL/GenBank/DDBJ whole genome shotgun (WGS) entry which is preliminary data.</text>
</comment>
<evidence type="ECO:0008006" key="4">
    <source>
        <dbReference type="Google" id="ProtNLM"/>
    </source>
</evidence>
<dbReference type="AlphaFoldDB" id="A0ABD5XT92"/>
<dbReference type="Proteomes" id="UP001596432">
    <property type="component" value="Unassembled WGS sequence"/>
</dbReference>
<name>A0ABD5XT92_9EURY</name>
<keyword evidence="1" id="KW-0472">Membrane</keyword>
<dbReference type="RefSeq" id="WP_274323975.1">
    <property type="nucleotide sequence ID" value="NZ_CP118158.1"/>
</dbReference>
<dbReference type="GeneID" id="78818581"/>
<evidence type="ECO:0000256" key="1">
    <source>
        <dbReference type="SAM" id="Phobius"/>
    </source>
</evidence>
<keyword evidence="3" id="KW-1185">Reference proteome</keyword>
<protein>
    <recommendedName>
        <fullName evidence="4">DUF4345 domain-containing protein</fullName>
    </recommendedName>
</protein>
<organism evidence="2 3">
    <name type="scientific">Halosimplex aquaticum</name>
    <dbReference type="NCBI Taxonomy" id="3026162"/>
    <lineage>
        <taxon>Archaea</taxon>
        <taxon>Methanobacteriati</taxon>
        <taxon>Methanobacteriota</taxon>
        <taxon>Stenosarchaea group</taxon>
        <taxon>Halobacteria</taxon>
        <taxon>Halobacteriales</taxon>
        <taxon>Haloarculaceae</taxon>
        <taxon>Halosimplex</taxon>
    </lineage>
</organism>
<reference evidence="2 3" key="1">
    <citation type="journal article" date="2019" name="Int. J. Syst. Evol. Microbiol.">
        <title>The Global Catalogue of Microorganisms (GCM) 10K type strain sequencing project: providing services to taxonomists for standard genome sequencing and annotation.</title>
        <authorList>
            <consortium name="The Broad Institute Genomics Platform"/>
            <consortium name="The Broad Institute Genome Sequencing Center for Infectious Disease"/>
            <person name="Wu L."/>
            <person name="Ma J."/>
        </authorList>
    </citation>
    <scope>NUCLEOTIDE SEQUENCE [LARGE SCALE GENOMIC DNA]</scope>
    <source>
        <strain evidence="2 3">XZYJT29</strain>
    </source>
</reference>
<sequence>MPIDPATAVIAFVSLLGATGVAAVTLRYYEPPPREGEEETPEPYFETAAFFVLTAALFALAGSVIAHVSGLAAPYGRVATLLLTPVGLYSAYATYTGRIADDADEAGGLMGVVSALVLGVYPVAFGVISLL</sequence>
<feature type="transmembrane region" description="Helical" evidence="1">
    <location>
        <begin position="107"/>
        <end position="130"/>
    </location>
</feature>
<feature type="transmembrane region" description="Helical" evidence="1">
    <location>
        <begin position="47"/>
        <end position="66"/>
    </location>
</feature>
<proteinExistence type="predicted"/>
<evidence type="ECO:0000313" key="3">
    <source>
        <dbReference type="Proteomes" id="UP001596432"/>
    </source>
</evidence>
<feature type="transmembrane region" description="Helical" evidence="1">
    <location>
        <begin position="78"/>
        <end position="95"/>
    </location>
</feature>
<keyword evidence="1" id="KW-1133">Transmembrane helix</keyword>
<keyword evidence="1" id="KW-0812">Transmembrane</keyword>
<accession>A0ABD5XT92</accession>